<comment type="caution">
    <text evidence="2">The sequence shown here is derived from an EMBL/GenBank/DDBJ whole genome shotgun (WGS) entry which is preliminary data.</text>
</comment>
<proteinExistence type="predicted"/>
<keyword evidence="3" id="KW-1185">Reference proteome</keyword>
<name>A0ABX4ZYX1_9ENTR</name>
<evidence type="ECO:0000256" key="1">
    <source>
        <dbReference type="SAM" id="SignalP"/>
    </source>
</evidence>
<evidence type="ECO:0008006" key="4">
    <source>
        <dbReference type="Google" id="ProtNLM"/>
    </source>
</evidence>
<feature type="signal peptide" evidence="1">
    <location>
        <begin position="1"/>
        <end position="25"/>
    </location>
</feature>
<evidence type="ECO:0000313" key="3">
    <source>
        <dbReference type="Proteomes" id="UP000237025"/>
    </source>
</evidence>
<organism evidence="2 3">
    <name type="scientific">Lelliottia aquatilis</name>
    <dbReference type="NCBI Taxonomy" id="2080838"/>
    <lineage>
        <taxon>Bacteria</taxon>
        <taxon>Pseudomonadati</taxon>
        <taxon>Pseudomonadota</taxon>
        <taxon>Gammaproteobacteria</taxon>
        <taxon>Enterobacterales</taxon>
        <taxon>Enterobacteriaceae</taxon>
        <taxon>Lelliottia</taxon>
    </lineage>
</organism>
<protein>
    <recommendedName>
        <fullName evidence="4">Lipoprotein</fullName>
    </recommendedName>
</protein>
<dbReference type="EMBL" id="PQVW01000013">
    <property type="protein sequence ID" value="POZ21363.1"/>
    <property type="molecule type" value="Genomic_DNA"/>
</dbReference>
<feature type="chain" id="PRO_5047230562" description="Lipoprotein" evidence="1">
    <location>
        <begin position="26"/>
        <end position="143"/>
    </location>
</feature>
<dbReference type="RefSeq" id="WP_103949929.1">
    <property type="nucleotide sequence ID" value="NZ_PQVT01000014.1"/>
</dbReference>
<keyword evidence="1" id="KW-0732">Signal</keyword>
<reference evidence="2 3" key="1">
    <citation type="submission" date="2018-02" db="EMBL/GenBank/DDBJ databases">
        <title>Lelliotia aquatilis sp. nov., isolated from drinking water.</title>
        <authorList>
            <person name="Kaempfer P."/>
            <person name="Glaeser S."/>
            <person name="Exner M."/>
            <person name="Doijad S."/>
            <person name="Chakraborty T."/>
        </authorList>
    </citation>
    <scope>NUCLEOTIDE SEQUENCE [LARGE SCALE GENOMIC DNA]</scope>
    <source>
        <strain evidence="2 3">6331-17</strain>
    </source>
</reference>
<accession>A0ABX4ZYX1</accession>
<sequence>MRFNMFSWEAYLLVSILLLNGCATTAVSTDDAKNVPAERIISKFAQTKNPGDATLIVKRDSGFTGSGCNIVVYLDGKAIAELDTREKVIFYARPGEHILSAKQTSICVAGLKEVGITLKENDKKTYRIGFGGNVDMSINATAF</sequence>
<dbReference type="Proteomes" id="UP000237025">
    <property type="component" value="Unassembled WGS sequence"/>
</dbReference>
<gene>
    <name evidence="2" type="ORF">C3712_16415</name>
</gene>
<evidence type="ECO:0000313" key="2">
    <source>
        <dbReference type="EMBL" id="POZ21363.1"/>
    </source>
</evidence>